<accession>A0A316GGQ7</accession>
<organism evidence="1 2">
    <name type="scientific">Roseicyclus mahoneyensis</name>
    <dbReference type="NCBI Taxonomy" id="164332"/>
    <lineage>
        <taxon>Bacteria</taxon>
        <taxon>Pseudomonadati</taxon>
        <taxon>Pseudomonadota</taxon>
        <taxon>Alphaproteobacteria</taxon>
        <taxon>Rhodobacterales</taxon>
        <taxon>Roseobacteraceae</taxon>
        <taxon>Roseicyclus</taxon>
    </lineage>
</organism>
<evidence type="ECO:0000313" key="1">
    <source>
        <dbReference type="EMBL" id="PWK59849.1"/>
    </source>
</evidence>
<name>A0A316GGQ7_9RHOB</name>
<evidence type="ECO:0000313" key="2">
    <source>
        <dbReference type="Proteomes" id="UP000245708"/>
    </source>
</evidence>
<comment type="caution">
    <text evidence="1">The sequence shown here is derived from an EMBL/GenBank/DDBJ whole genome shotgun (WGS) entry which is preliminary data.</text>
</comment>
<gene>
    <name evidence="1" type="ORF">C7455_106136</name>
</gene>
<dbReference type="PANTHER" id="PTHR35802">
    <property type="entry name" value="PROTEASE SYNTHASE AND SPORULATION PROTEIN PAI 2"/>
    <property type="match status" value="1"/>
</dbReference>
<dbReference type="AlphaFoldDB" id="A0A316GGQ7"/>
<dbReference type="EMBL" id="QGGW01000006">
    <property type="protein sequence ID" value="PWK59849.1"/>
    <property type="molecule type" value="Genomic_DNA"/>
</dbReference>
<dbReference type="InterPro" id="IPR007396">
    <property type="entry name" value="TR_PAI2-type"/>
</dbReference>
<dbReference type="SUPFAM" id="SSF50475">
    <property type="entry name" value="FMN-binding split barrel"/>
    <property type="match status" value="1"/>
</dbReference>
<proteinExistence type="predicted"/>
<sequence length="217" mass="24166">MHPNPAFRQEPEFLNISLARRRGFGTLCLNGDPAPLLSHVPFWLNEAATEAELHLVRSNPIARAVTGPTPAVIAVMGPDGYISPDWYGDPAQVPTWNYVAVHLRGQLHPADPGDMREHLDRVSAQFEDRLVPKKPWTTAKMPPETLDRMMRQILPFRFVVEQIDGTWKLNQNKTDSAREAAAEAVRYSPIGHEVETLSALMTGGVPEIDKGALITYI</sequence>
<dbReference type="Pfam" id="PF04299">
    <property type="entry name" value="FMN_bind_2"/>
    <property type="match status" value="1"/>
</dbReference>
<dbReference type="Proteomes" id="UP000245708">
    <property type="component" value="Unassembled WGS sequence"/>
</dbReference>
<keyword evidence="2" id="KW-1185">Reference proteome</keyword>
<dbReference type="InterPro" id="IPR012349">
    <property type="entry name" value="Split_barrel_FMN-bd"/>
</dbReference>
<dbReference type="PANTHER" id="PTHR35802:SF1">
    <property type="entry name" value="PROTEASE SYNTHASE AND SPORULATION PROTEIN PAI 2"/>
    <property type="match status" value="1"/>
</dbReference>
<protein>
    <submittedName>
        <fullName evidence="1">PaiB family negative transcriptional regulator</fullName>
    </submittedName>
</protein>
<dbReference type="Gene3D" id="2.30.110.10">
    <property type="entry name" value="Electron Transport, Fmn-binding Protein, Chain A"/>
    <property type="match status" value="1"/>
</dbReference>
<dbReference type="RefSeq" id="WP_109668941.1">
    <property type="nucleotide sequence ID" value="NZ_QGGW01000006.1"/>
</dbReference>
<dbReference type="OrthoDB" id="9794948at2"/>
<reference evidence="1 2" key="1">
    <citation type="submission" date="2018-05" db="EMBL/GenBank/DDBJ databases">
        <title>Genomic Encyclopedia of Type Strains, Phase IV (KMG-IV): sequencing the most valuable type-strain genomes for metagenomic binning, comparative biology and taxonomic classification.</title>
        <authorList>
            <person name="Goeker M."/>
        </authorList>
    </citation>
    <scope>NUCLEOTIDE SEQUENCE [LARGE SCALE GENOMIC DNA]</scope>
    <source>
        <strain evidence="1 2">DSM 16097</strain>
    </source>
</reference>